<gene>
    <name evidence="5" type="ORF">BN734_01085</name>
</gene>
<feature type="domain" description="Peptidase M26 C-terminal" evidence="4">
    <location>
        <begin position="1226"/>
        <end position="1773"/>
    </location>
</feature>
<dbReference type="Proteomes" id="UP000017998">
    <property type="component" value="Unassembled WGS sequence"/>
</dbReference>
<evidence type="ECO:0000313" key="5">
    <source>
        <dbReference type="EMBL" id="CCZ27235.1"/>
    </source>
</evidence>
<dbReference type="Gene3D" id="2.160.20.110">
    <property type="match status" value="7"/>
</dbReference>
<evidence type="ECO:0000256" key="1">
    <source>
        <dbReference type="ARBA" id="ARBA00022801"/>
    </source>
</evidence>
<name>R5QEX1_9FIRM</name>
<feature type="domain" description="Peptidase M26 N-terminal" evidence="3">
    <location>
        <begin position="3331"/>
        <end position="3408"/>
    </location>
</feature>
<feature type="region of interest" description="Disordered" evidence="2">
    <location>
        <begin position="2924"/>
        <end position="2950"/>
    </location>
</feature>
<dbReference type="GO" id="GO:0008270">
    <property type="term" value="F:zinc ion binding"/>
    <property type="evidence" value="ECO:0007669"/>
    <property type="project" value="InterPro"/>
</dbReference>
<organism evidence="5 6">
    <name type="scientific">[Ruminococcus] torques CAG:61</name>
    <dbReference type="NCBI Taxonomy" id="1263108"/>
    <lineage>
        <taxon>Bacteria</taxon>
        <taxon>Bacillati</taxon>
        <taxon>Bacillota</taxon>
        <taxon>Clostridia</taxon>
        <taxon>Lachnospirales</taxon>
        <taxon>Lachnospiraceae</taxon>
        <taxon>Mediterraneibacter</taxon>
    </lineage>
</organism>
<accession>R5QEX1</accession>
<comment type="caution">
    <text evidence="5">The sequence shown here is derived from an EMBL/GenBank/DDBJ whole genome shotgun (WGS) entry which is preliminary data.</text>
</comment>
<dbReference type="GO" id="GO:0004222">
    <property type="term" value="F:metalloendopeptidase activity"/>
    <property type="evidence" value="ECO:0007669"/>
    <property type="project" value="InterPro"/>
</dbReference>
<dbReference type="GO" id="GO:0016020">
    <property type="term" value="C:membrane"/>
    <property type="evidence" value="ECO:0007669"/>
    <property type="project" value="InterPro"/>
</dbReference>
<dbReference type="EMBL" id="CAZS010000182">
    <property type="protein sequence ID" value="CCZ27235.1"/>
    <property type="molecule type" value="Genomic_DNA"/>
</dbReference>
<reference evidence="5" key="1">
    <citation type="submission" date="2012-11" db="EMBL/GenBank/DDBJ databases">
        <title>Dependencies among metagenomic species, viruses, plasmids and units of genetic variation.</title>
        <authorList>
            <person name="Nielsen H.B."/>
            <person name="Almeida M."/>
            <person name="Juncker A.S."/>
            <person name="Rasmussen S."/>
            <person name="Li J."/>
            <person name="Sunagawa S."/>
            <person name="Plichta D."/>
            <person name="Gautier L."/>
            <person name="Le Chatelier E."/>
            <person name="Peletier E."/>
            <person name="Bonde I."/>
            <person name="Nielsen T."/>
            <person name="Manichanh C."/>
            <person name="Arumugam M."/>
            <person name="Batto J."/>
            <person name="Santos M.B.Q.D."/>
            <person name="Blom N."/>
            <person name="Borruel N."/>
            <person name="Burgdorf K.S."/>
            <person name="Boumezbeur F."/>
            <person name="Casellas F."/>
            <person name="Dore J."/>
            <person name="Guarner F."/>
            <person name="Hansen T."/>
            <person name="Hildebrand F."/>
            <person name="Kaas R.S."/>
            <person name="Kennedy S."/>
            <person name="Kristiansen K."/>
            <person name="Kultima J.R."/>
            <person name="Leonard P."/>
            <person name="Levenez F."/>
            <person name="Lund O."/>
            <person name="Moumen B."/>
            <person name="Le Paslier D."/>
            <person name="Pons N."/>
            <person name="Pedersen O."/>
            <person name="Prifti E."/>
            <person name="Qin J."/>
            <person name="Raes J."/>
            <person name="Tap J."/>
            <person name="Tims S."/>
            <person name="Ussery D.W."/>
            <person name="Yamada T."/>
            <person name="MetaHit consortium"/>
            <person name="Renault P."/>
            <person name="Sicheritz-Ponten T."/>
            <person name="Bork P."/>
            <person name="Wang J."/>
            <person name="Brunak S."/>
            <person name="Ehrlich S.D."/>
        </authorList>
    </citation>
    <scope>NUCLEOTIDE SEQUENCE [LARGE SCALE GENOMIC DNA]</scope>
</reference>
<dbReference type="InterPro" id="IPR011505">
    <property type="entry name" value="Peptidase_M26_C_dom"/>
</dbReference>
<evidence type="ECO:0000313" key="6">
    <source>
        <dbReference type="Proteomes" id="UP000017998"/>
    </source>
</evidence>
<sequence length="3717" mass="407410">MRGMNQKRKRLGLWILFLAALLLTQFTVPVKASEPQIQDVNIQMVGGQIRTIDPMGLRMVACIKKSYIQELEKSGATVSYGIVLLPKKYLTEGQALTLDGKYLYNGSVYKPAKVPAVKKFSEDNDRIYFTAVLANLPKERYKNDYAARAYAEITRTVTEDGGKKKTTTEVVYSESEIDRQVYRIAEEAVNGTTETEETKQWLQDNILAPVDTPEELPEEEKKISFRLGKVSGVTLYHKTTSEAGVETVEEVSQFNLTEFKKEDYLVKVEMEDQPEIFAGITEVIAPQTETGKVSFKLDRKDYTTSQAGQTIEGAVVEFGTKSNDKVSTKYITMQSLIDQMKANPGGTYTLEHDIDASMVQGDDYLVPTFSGTFNGNGYKIKGLTTTLFGTVSGGKVQNVKLENVSITKVNSYKDAGGGTIANKAQKDAVIENVHVSGSLKSTNSRELLGGLVGRMDYAKVSKCSANLEITGSFNTTGGLIGQMSNQNEGPNIVENSYAVGSIRGNRTNGALGGLIGWHNCKTNFSVTNCYAAINMELTGTNRQPGGFIGYIGEADATGVLKSNVSYSTGNAGYKFDGSTETIKYTTAQIENLYSLRESRLKRESSRTGNTNLTQITDVTVDKLSQKEFYTNMGWSEDVWDFAPLKEGKTPILRNNDSNMTTMLQTKEIASAADLKNIKNDLSGVYVLTTDIDISESASGTAVIPGIFKGTLKGNGHQIIGQKIPLFDTLDGATIENVKLVQGEINQKGTDKVAALAKTSQADTLIKDVYVRDMSVTGQSNVAGLVASMNKTTVEECSVNATVNGKRAGGFAAEILGDSVVKNSYARRTADKETFAATEGDLQGGFAAVIKKSELINNFSELTLSQKAEEKPEETPKKSSEKAAKTACMVGNFVAESGVGSEAVTKAEHNISFGPKEYSFAGNSTAENVLTNYTENYEYTGSVSNDEGTQTPEHTGKIDKATAAQITNKTFYIDTLKWDEKIWYLDDVAGGKRPRLKAEGDVYGAEEEDTSKGEGSEGDSNNASSQEVVYIQAPVQDEETEEPQMAGETPAEVISFIAQKNAEEIAAMDSLESVKDYQADRKLIYENLRLFMPFYTYEQIVKDGNKVDPSHVLNKKTVLAVYPMDDRGNRIVALSDKTVQDIKKIRIQFTDETTPLIYNITYIDTRENIASYKVAQIPVHFNFRNYVVSTTTTQFNKLLTAAKGYDFDGDIETRVSQKDSASVLSVYRKNYNNVVKSEMEQVLISMAASNPQYPVNTTNKAAELMVEENLIANGYLKDFLYAYNYIDRWYDFQIGGINIRDVVLFDNSILKSGKSPRNLVAEIVQLSSSGGRQGNSTPSFYINRISQYTGISNVASFVEYFMTAYAGYTDVNDWIIDNFQGGFIVEARANNPKIDSRLWRILKNNTVQRNNELILPVLSYKTSKNLYLASFPTSLVYGNLQIYNGYQNTDEWRQQKKQQVINQINDFKTSYDNFVDVAENGAQSINKSKFLIVDSSANKDHSQDVFQEFYKPLQTMWKSNNGAVAVIFGNPNYDYIYYNSSNFIGDLTVLNHEMGHVTDMWIWMENKGKRPGRNGEDYSNGYANQANVDYNMNFMKTYARDGSMVTNLTPDRINTQEEFKSYYKEVFETIYTLDYLQGKAYLELTPAQQSAITSQHRYGTTNNYQSRNQSNSTWRTIGAAELENMNLKTLDDLWDNQLTIRPGHRFDLRSMNDVGVNNLGAYQIDRVCYASWYVPYVDGGTPNAQTFRRNGYELGGLYGYSDGLVEYLSNRTQTGDLAYFKKKMQDENFSFETYRKNKNKEIEEKIKKQKEQGNAYFDEEALIEYLKQNMINYGNGINSGVSTGNNTLNNIKESRENVFRYLQRITDEFRSPVYADTAESRHAVTISTGQELIEKINENPNGFYVLEKDISMADINLTGEVYIDKTFIGKLQGNGHKITDAQGPLFAKIANSYVSDLTIVNKEGETKDWFGKTKQYTIIVNEQKKETVQEIKTLEELKTVGQNKYTKYVLKNDIDASSVTTETAVVKGIFKGEFDGGGFTIKGLKKPLFEKVQEGTVRNLKIENAEINSTEESSKNAVITKESNHAVFESLNLADIKVSGVSYNAVVTGYDYTSSVFSKIQIRNAQITGTKNYNAVLAGRASGSQIQDVSVIGSSVALSGTDCGGFIGEGKNVTISRVYSDADMTVNTYTDDKNRTQSAGFIGNLTGKSSVEYVFAAGKVDNKTSEQLYNFIGTPDALKTMVKNSFVIQNAGGVSNITDGVGQEILREVTSQEAATSDFYKTSMTLNEETWNLSLVPMKGYPELKGMEKREVISVKTAEDFMKMKDFPTQEYRLKADIDLSGTEQTGSVIPEFSGVLDGENHKITGLKAPLFGQLSGTVSNVAIDAGAIEIGNSVDTTVGIFANTMTNATVEKVMIANGSISSTAGKAAGFAGTVTDSTVKNIFIQGRVNAVSTASGFAETSHHSVMENIYANIDVNGADGAGFLVNSTGENSYKNICSIGNVAENMYKLAKTDITFTNAYELSAADGISSAAEANGVKTIGKEVWTKAFYTETLKLDISVWDVENAETNGYPLLKEFNVNLSPMTVEIQKPQDIRKLNKLPEGRFTITADLDFTEYGAAEITENIAENSIENNADINAADSVENSAENHAEETAQAGTCLVTETFTGSINGGGHKVSGMKSAMFKQLSGKVENLEFRNILVDNETAGANVLAETTHNANVKNVHFNGITLRGAGYTGMIGKDTGSTFSQISVQNADVTTRADYAGVFAANAAGTQIFDVLITDTEVATSNAYVGGFIGNAERITAQKVFADAELDIPYTVSPQNTAAFIGQASEDSKIQYSTAAGGVYPEDPSSTRYKLTHMDNSSNLNELKAFTNCFINTDTPGYDSIANDPKGVTHEALCGTEFYTNEMRLSQDVWDLSDVAGTGTPSLKTMPEEDVRAPETAPTPEEEIPMQETAPEGYTEIRTAEELLAIRDSSDKYILMSSISLYDAEPQDGSFLGDFKGELNGNGLTIREVYGAPLFNTLSGKVENLKLTDVKVEAWSQNQGANAFAKTLSGATVSKVALKNILVAGGNNTGALAGTAQNSTVSEVWAEGLNVNPYGPIHGQNDAMVGGLIAKLKGGCHISDSYVGGEITVNGETQGGVFGYNSNMDNGSENTVKQVVSNMKTKAISGQTDGAGFIGMIGYDYSWSTWMKNSIAIGEAGVSSDHGSVGQAYRFATKGNSESPIRFGLQNCYEANVSGRSSVVSGYLDETGRYKETSFYQDTLKFDSSKWNFTSVEKKGHPTLSWVADAEPLPPLPEGSAVTTHKQLKTEVPQGYTAIRTPADFMKIAENPSGKYILMNNISLEQVKLAEGQTSYIMKRFEGELDGNNQVIHGLRASLFDSISGTSSKKAVVKNLRVQNVFVNAGYKDIFDWQGKPVLAEANGLAREVSNGRLETIYMNCVKLNGGGNTGALGGLVNETYIGKVWLEGIDINSGLSEEELGRFNLVGGAVGSLSGYNSKFEDSYVEGKIIMDNNQQGGVAGQVKAAVVRNVISNVEARSNKPDSWTEKSGFVGDVNTSLQYDNRWYLDRCISIGNSGNNYKFLGKDLKAVTKNNLNLCYEVTGKTGRSNVTDATSQSGTLLTIDNINNVELYRDTLSFNDNTAQADPNAWDFSSVAEKGYPTLTWLLTYDGAAATMVEQTPVQDQEQEAAQDENLAEAEVNLPEQDEYLKED</sequence>
<feature type="domain" description="Peptidase M26 N-terminal" evidence="3">
    <location>
        <begin position="1888"/>
        <end position="1959"/>
    </location>
</feature>
<protein>
    <recommendedName>
        <fullName evidence="7">IgA-specific metalloendopeptidase</fullName>
    </recommendedName>
</protein>
<dbReference type="InterPro" id="IPR008006">
    <property type="entry name" value="Peptidase_M26_N_dom"/>
</dbReference>
<feature type="region of interest" description="Disordered" evidence="2">
    <location>
        <begin position="994"/>
        <end position="1024"/>
    </location>
</feature>
<dbReference type="GO" id="GO:0005576">
    <property type="term" value="C:extracellular region"/>
    <property type="evidence" value="ECO:0007669"/>
    <property type="project" value="InterPro"/>
</dbReference>
<feature type="domain" description="Peptidase M26 N-terminal" evidence="3">
    <location>
        <begin position="213"/>
        <end position="437"/>
    </location>
</feature>
<evidence type="ECO:0000259" key="4">
    <source>
        <dbReference type="Pfam" id="PF07580"/>
    </source>
</evidence>
<dbReference type="RefSeq" id="WP_022003119.1">
    <property type="nucleotide sequence ID" value="NZ_HF995145.1"/>
</dbReference>
<dbReference type="Pfam" id="PF07580">
    <property type="entry name" value="Peptidase_M26_C"/>
    <property type="match status" value="1"/>
</dbReference>
<dbReference type="Pfam" id="PF05342">
    <property type="entry name" value="Peptidase_M26_N"/>
    <property type="match status" value="5"/>
</dbReference>
<evidence type="ECO:0008006" key="7">
    <source>
        <dbReference type="Google" id="ProtNLM"/>
    </source>
</evidence>
<evidence type="ECO:0000259" key="3">
    <source>
        <dbReference type="Pfam" id="PF05342"/>
    </source>
</evidence>
<feature type="domain" description="Peptidase M26 N-terminal" evidence="3">
    <location>
        <begin position="1973"/>
        <end position="2097"/>
    </location>
</feature>
<feature type="domain" description="Peptidase M26 N-terminal" evidence="3">
    <location>
        <begin position="674"/>
        <end position="770"/>
    </location>
</feature>
<keyword evidence="1" id="KW-0378">Hydrolase</keyword>
<proteinExistence type="predicted"/>
<evidence type="ECO:0000256" key="2">
    <source>
        <dbReference type="SAM" id="MobiDB-lite"/>
    </source>
</evidence>